<reference evidence="13 14" key="1">
    <citation type="submission" date="2017-04" db="EMBL/GenBank/DDBJ databases">
        <authorList>
            <person name="Veseli I.A."/>
            <person name="Tang C."/>
            <person name="Pombert J.-F."/>
        </authorList>
    </citation>
    <scope>NUCLEOTIDE SEQUENCE [LARGE SCALE GENOMIC DNA]</scope>
    <source>
        <strain evidence="13 14">ATCC 700373</strain>
    </source>
</reference>
<comment type="similarity">
    <text evidence="2">Belongs to the ABC-4 integral membrane protein family. HrtB subfamily.</text>
</comment>
<feature type="domain" description="ABC3 transporter permease C-terminal" evidence="12">
    <location>
        <begin position="233"/>
        <end position="344"/>
    </location>
</feature>
<feature type="transmembrane region" description="Helical" evidence="11">
    <location>
        <begin position="233"/>
        <end position="253"/>
    </location>
</feature>
<evidence type="ECO:0000256" key="11">
    <source>
        <dbReference type="SAM" id="Phobius"/>
    </source>
</evidence>
<evidence type="ECO:0000256" key="10">
    <source>
        <dbReference type="ARBA" id="ARBA00024973"/>
    </source>
</evidence>
<keyword evidence="8 11" id="KW-1133">Transmembrane helix</keyword>
<dbReference type="EMBL" id="CP020773">
    <property type="protein sequence ID" value="ARJ50774.1"/>
    <property type="molecule type" value="Genomic_DNA"/>
</dbReference>
<dbReference type="AlphaFoldDB" id="A0AAC9WIY8"/>
<evidence type="ECO:0000256" key="1">
    <source>
        <dbReference type="ARBA" id="ARBA00004651"/>
    </source>
</evidence>
<evidence type="ECO:0000256" key="7">
    <source>
        <dbReference type="ARBA" id="ARBA00022692"/>
    </source>
</evidence>
<feature type="transmembrane region" description="Helical" evidence="11">
    <location>
        <begin position="319"/>
        <end position="339"/>
    </location>
</feature>
<evidence type="ECO:0000256" key="4">
    <source>
        <dbReference type="ARBA" id="ARBA00016962"/>
    </source>
</evidence>
<evidence type="ECO:0000259" key="12">
    <source>
        <dbReference type="Pfam" id="PF02687"/>
    </source>
</evidence>
<keyword evidence="6" id="KW-1003">Cell membrane</keyword>
<feature type="transmembrane region" description="Helical" evidence="11">
    <location>
        <begin position="274"/>
        <end position="299"/>
    </location>
</feature>
<name>A0AAC9WIY8_9STAP</name>
<evidence type="ECO:0000313" key="14">
    <source>
        <dbReference type="Proteomes" id="UP000242864"/>
    </source>
</evidence>
<comment type="subunit">
    <text evidence="3">The complex is composed of two ATP-binding proteins (HrtA), two transmembrane proteins (HrtB) and a solute-binding protein.</text>
</comment>
<dbReference type="InterPro" id="IPR051125">
    <property type="entry name" value="ABC-4/HrtB_transporter"/>
</dbReference>
<gene>
    <name evidence="13" type="ORF">B5P37_05295</name>
</gene>
<comment type="function">
    <text evidence="10">Part of the ABC transporter complex hrt involved in hemin import. Responsible for the translocation of the substrate across the membrane.</text>
</comment>
<evidence type="ECO:0000256" key="3">
    <source>
        <dbReference type="ARBA" id="ARBA00011131"/>
    </source>
</evidence>
<dbReference type="PANTHER" id="PTHR43738:SF1">
    <property type="entry name" value="HEMIN TRANSPORT SYSTEM PERMEASE PROTEIN HRTB-RELATED"/>
    <property type="match status" value="1"/>
</dbReference>
<evidence type="ECO:0000256" key="9">
    <source>
        <dbReference type="ARBA" id="ARBA00023136"/>
    </source>
</evidence>
<keyword evidence="5" id="KW-0813">Transport</keyword>
<dbReference type="InterPro" id="IPR003838">
    <property type="entry name" value="ABC3_permease_C"/>
</dbReference>
<dbReference type="Pfam" id="PF02687">
    <property type="entry name" value="FtsX"/>
    <property type="match status" value="1"/>
</dbReference>
<evidence type="ECO:0000256" key="5">
    <source>
        <dbReference type="ARBA" id="ARBA00022448"/>
    </source>
</evidence>
<evidence type="ECO:0000313" key="13">
    <source>
        <dbReference type="EMBL" id="ARJ50774.1"/>
    </source>
</evidence>
<evidence type="ECO:0000256" key="6">
    <source>
        <dbReference type="ARBA" id="ARBA00022475"/>
    </source>
</evidence>
<keyword evidence="14" id="KW-1185">Reference proteome</keyword>
<dbReference type="RefSeq" id="WP_085237252.1">
    <property type="nucleotide sequence ID" value="NZ_CP020773.1"/>
</dbReference>
<proteinExistence type="inferred from homology"/>
<sequence length="349" mass="38859">MFLAWHEIRRNRLKFSLIIGILVLISYLLFLLSGLAKGLINMNTEGIQQWHANAIVLNKNANRTIEQSRFNKAWVDGKFDQQVSLKETRVIISNGKIKDNVLLYGTEPQAWMIPKLIEGRLFEKRHEVVADRTLKEKGFKIGDHLSLSQSNETLTIVGFSQSAKFNAAAVLFGNAQTIEGINPTLADPQINAVVVKDKDWNQHKLNSQLEIIDIDTFIEGLPGYKAQNLTLNFMISFLFAISATVIAVFLYVMTLQKVTLFGVLKAQGFTNGDLARVVMAQTLILALIGTGIGLLLTLLTARLLPSAVPIQFDWFHLSVFGLILIFVSLLGSLFSILTIRKIDPLIAIG</sequence>
<evidence type="ECO:0000256" key="2">
    <source>
        <dbReference type="ARBA" id="ARBA00008697"/>
    </source>
</evidence>
<evidence type="ECO:0000256" key="8">
    <source>
        <dbReference type="ARBA" id="ARBA00022989"/>
    </source>
</evidence>
<keyword evidence="7 11" id="KW-0812">Transmembrane</keyword>
<accession>A0AAC9WIY8</accession>
<dbReference type="PANTHER" id="PTHR43738">
    <property type="entry name" value="ABC TRANSPORTER, MEMBRANE PROTEIN"/>
    <property type="match status" value="1"/>
</dbReference>
<dbReference type="KEGG" id="slz:B5P37_05295"/>
<organism evidence="13 14">
    <name type="scientific">Staphylococcus lutrae</name>
    <dbReference type="NCBI Taxonomy" id="155085"/>
    <lineage>
        <taxon>Bacteria</taxon>
        <taxon>Bacillati</taxon>
        <taxon>Bacillota</taxon>
        <taxon>Bacilli</taxon>
        <taxon>Bacillales</taxon>
        <taxon>Staphylococcaceae</taxon>
        <taxon>Staphylococcus</taxon>
    </lineage>
</organism>
<keyword evidence="9 11" id="KW-0472">Membrane</keyword>
<dbReference type="GO" id="GO:0005886">
    <property type="term" value="C:plasma membrane"/>
    <property type="evidence" value="ECO:0007669"/>
    <property type="project" value="UniProtKB-SubCell"/>
</dbReference>
<comment type="subcellular location">
    <subcellularLocation>
        <location evidence="1">Cell membrane</location>
        <topology evidence="1">Multi-pass membrane protein</topology>
    </subcellularLocation>
</comment>
<protein>
    <recommendedName>
        <fullName evidence="4">Putative hemin transport system permease protein HrtB</fullName>
    </recommendedName>
</protein>
<dbReference type="Proteomes" id="UP000242864">
    <property type="component" value="Chromosome"/>
</dbReference>